<evidence type="ECO:0000313" key="1">
    <source>
        <dbReference type="EMBL" id="GBO27910.1"/>
    </source>
</evidence>
<organism evidence="1 2">
    <name type="scientific">Araneus ventricosus</name>
    <name type="common">Orbweaver spider</name>
    <name type="synonym">Epeira ventricosa</name>
    <dbReference type="NCBI Taxonomy" id="182803"/>
    <lineage>
        <taxon>Eukaryota</taxon>
        <taxon>Metazoa</taxon>
        <taxon>Ecdysozoa</taxon>
        <taxon>Arthropoda</taxon>
        <taxon>Chelicerata</taxon>
        <taxon>Arachnida</taxon>
        <taxon>Araneae</taxon>
        <taxon>Araneomorphae</taxon>
        <taxon>Entelegynae</taxon>
        <taxon>Araneoidea</taxon>
        <taxon>Araneidae</taxon>
        <taxon>Araneus</taxon>
    </lineage>
</organism>
<gene>
    <name evidence="1" type="ORF">AVEN_260858_1</name>
</gene>
<proteinExistence type="predicted"/>
<reference evidence="1 2" key="1">
    <citation type="journal article" date="2019" name="Sci. Rep.">
        <title>Orb-weaving spider Araneus ventricosus genome elucidates the spidroin gene catalogue.</title>
        <authorList>
            <person name="Kono N."/>
            <person name="Nakamura H."/>
            <person name="Ohtoshi R."/>
            <person name="Moran D.A.P."/>
            <person name="Shinohara A."/>
            <person name="Yoshida Y."/>
            <person name="Fujiwara M."/>
            <person name="Mori M."/>
            <person name="Tomita M."/>
            <person name="Arakawa K."/>
        </authorList>
    </citation>
    <scope>NUCLEOTIDE SEQUENCE [LARGE SCALE GENOMIC DNA]</scope>
</reference>
<dbReference type="EMBL" id="BGPR01050945">
    <property type="protein sequence ID" value="GBO27910.1"/>
    <property type="molecule type" value="Genomic_DNA"/>
</dbReference>
<accession>A0A4Y2VVI1</accession>
<feature type="non-terminal residue" evidence="1">
    <location>
        <position position="78"/>
    </location>
</feature>
<protein>
    <submittedName>
        <fullName evidence="1">Uncharacterized protein</fullName>
    </submittedName>
</protein>
<evidence type="ECO:0000313" key="2">
    <source>
        <dbReference type="Proteomes" id="UP000499080"/>
    </source>
</evidence>
<dbReference type="Proteomes" id="UP000499080">
    <property type="component" value="Unassembled WGS sequence"/>
</dbReference>
<name>A0A4Y2VVI1_ARAVE</name>
<comment type="caution">
    <text evidence="1">The sequence shown here is derived from an EMBL/GenBank/DDBJ whole genome shotgun (WGS) entry which is preliminary data.</text>
</comment>
<sequence>MLSEGAILLLPHNTHTAREIQESLRKFQWEVWSHQIRITRTQIRHPIWVANTFFSESDAKTASENWFHEQDVISAKPE</sequence>
<dbReference type="AlphaFoldDB" id="A0A4Y2VVI1"/>
<keyword evidence="2" id="KW-1185">Reference proteome</keyword>